<accession>A0A807LIP4</accession>
<dbReference type="KEGG" id="kco:BWI95_13130"/>
<proteinExistence type="predicted"/>
<feature type="chain" id="PRO_5032801890" evidence="1">
    <location>
        <begin position="21"/>
        <end position="155"/>
    </location>
</feature>
<gene>
    <name evidence="2" type="ORF">BWI95_13130</name>
</gene>
<evidence type="ECO:0000256" key="1">
    <source>
        <dbReference type="SAM" id="SignalP"/>
    </source>
</evidence>
<sequence>MKFIMQTAVALLLASNVSYAQSTTTDSFTYEAHALALQNEGEKCQLSVTSPDGAIKRYGLDLRSPCYFLYGAGTQPKHFAYPRDGIKALFIILGNPLTADEQKIWRVKDASTCGTKGFGLYFDGQHFSLSRTSHEGMLLCRDRGVDEKVFNTLRD</sequence>
<dbReference type="AlphaFoldDB" id="A0A807LIP4"/>
<dbReference type="Proteomes" id="UP000187148">
    <property type="component" value="Chromosome"/>
</dbReference>
<dbReference type="EMBL" id="CP019445">
    <property type="protein sequence ID" value="APZ05920.1"/>
    <property type="molecule type" value="Genomic_DNA"/>
</dbReference>
<name>A0A807LIP4_9ENTR</name>
<reference evidence="2 3" key="1">
    <citation type="submission" date="2017-01" db="EMBL/GenBank/DDBJ databases">
        <authorList>
            <person name="Cao J.-M."/>
        </authorList>
    </citation>
    <scope>NUCLEOTIDE SEQUENCE [LARGE SCALE GENOMIC DNA]</scope>
    <source>
        <strain evidence="2 3">888-76</strain>
    </source>
</reference>
<keyword evidence="1" id="KW-0732">Signal</keyword>
<organism evidence="2 3">
    <name type="scientific">Kosakonia cowanii JCM 10956 = DSM 18146</name>
    <dbReference type="NCBI Taxonomy" id="1300165"/>
    <lineage>
        <taxon>Bacteria</taxon>
        <taxon>Pseudomonadati</taxon>
        <taxon>Pseudomonadota</taxon>
        <taxon>Gammaproteobacteria</taxon>
        <taxon>Enterobacterales</taxon>
        <taxon>Enterobacteriaceae</taxon>
        <taxon>Kosakonia</taxon>
    </lineage>
</organism>
<evidence type="ECO:0000313" key="2">
    <source>
        <dbReference type="EMBL" id="APZ05920.1"/>
    </source>
</evidence>
<evidence type="ECO:0000313" key="3">
    <source>
        <dbReference type="Proteomes" id="UP000187148"/>
    </source>
</evidence>
<keyword evidence="3" id="KW-1185">Reference proteome</keyword>
<protein>
    <submittedName>
        <fullName evidence="2">Uncharacterized protein</fullName>
    </submittedName>
</protein>
<feature type="signal peptide" evidence="1">
    <location>
        <begin position="1"/>
        <end position="20"/>
    </location>
</feature>